<dbReference type="AlphaFoldDB" id="A0A9P7F2N6"/>
<dbReference type="Gene3D" id="3.40.50.300">
    <property type="entry name" value="P-loop containing nucleotide triphosphate hydrolases"/>
    <property type="match status" value="1"/>
</dbReference>
<keyword evidence="3" id="KW-1185">Reference proteome</keyword>
<name>A0A9P7F2N6_9AGAM</name>
<dbReference type="OrthoDB" id="8954335at2759"/>
<dbReference type="Proteomes" id="UP000823399">
    <property type="component" value="Unassembled WGS sequence"/>
</dbReference>
<feature type="domain" description="G" evidence="1">
    <location>
        <begin position="13"/>
        <end position="139"/>
    </location>
</feature>
<evidence type="ECO:0000313" key="3">
    <source>
        <dbReference type="Proteomes" id="UP000823399"/>
    </source>
</evidence>
<proteinExistence type="predicted"/>
<protein>
    <recommendedName>
        <fullName evidence="1">G domain-containing protein</fullName>
    </recommendedName>
</protein>
<dbReference type="GeneID" id="64704006"/>
<dbReference type="EMBL" id="JABBWM010000041">
    <property type="protein sequence ID" value="KAG2104320.1"/>
    <property type="molecule type" value="Genomic_DNA"/>
</dbReference>
<dbReference type="SUPFAM" id="SSF52540">
    <property type="entry name" value="P-loop containing nucleoside triphosphate hydrolases"/>
    <property type="match status" value="1"/>
</dbReference>
<comment type="caution">
    <text evidence="2">The sequence shown here is derived from an EMBL/GenBank/DDBJ whole genome shotgun (WGS) entry which is preliminary data.</text>
</comment>
<dbReference type="Pfam" id="PF01926">
    <property type="entry name" value="MMR_HSR1"/>
    <property type="match status" value="1"/>
</dbReference>
<dbReference type="GO" id="GO:0005525">
    <property type="term" value="F:GTP binding"/>
    <property type="evidence" value="ECO:0007669"/>
    <property type="project" value="InterPro"/>
</dbReference>
<dbReference type="InterPro" id="IPR027417">
    <property type="entry name" value="P-loop_NTPase"/>
</dbReference>
<sequence>MACAPNTAPLNFIVFGEMGVGKSSLVNLLAGKTVAKSSSGLKSCTLESTEYTITSPEHQLNIRLFDTVGLNNVTMTDKSYLDALVKAHKLIASLQNQGGVHGLLFCIKGGNRILESTQQNYRLFHEFLCQEKVPLALVITNLENEENMDDWWTTNQGDIKQHGIVPVTQVCITTIKGLRNVYEDKYWESRKKVWDVLATLARGDACSVDINWFARMCKKLHQFFIPGKALGKSREKMMKTLTTRCKLPKQDALQLLRRIESDEN</sequence>
<reference evidence="2" key="1">
    <citation type="journal article" date="2020" name="New Phytol.">
        <title>Comparative genomics reveals dynamic genome evolution in host specialist ectomycorrhizal fungi.</title>
        <authorList>
            <person name="Lofgren L.A."/>
            <person name="Nguyen N.H."/>
            <person name="Vilgalys R."/>
            <person name="Ruytinx J."/>
            <person name="Liao H.L."/>
            <person name="Branco S."/>
            <person name="Kuo A."/>
            <person name="LaButti K."/>
            <person name="Lipzen A."/>
            <person name="Andreopoulos W."/>
            <person name="Pangilinan J."/>
            <person name="Riley R."/>
            <person name="Hundley H."/>
            <person name="Na H."/>
            <person name="Barry K."/>
            <person name="Grigoriev I.V."/>
            <person name="Stajich J.E."/>
            <person name="Kennedy P.G."/>
        </authorList>
    </citation>
    <scope>NUCLEOTIDE SEQUENCE</scope>
    <source>
        <strain evidence="2">FC423</strain>
    </source>
</reference>
<evidence type="ECO:0000313" key="2">
    <source>
        <dbReference type="EMBL" id="KAG2104320.1"/>
    </source>
</evidence>
<evidence type="ECO:0000259" key="1">
    <source>
        <dbReference type="Pfam" id="PF01926"/>
    </source>
</evidence>
<organism evidence="2 3">
    <name type="scientific">Suillus discolor</name>
    <dbReference type="NCBI Taxonomy" id="1912936"/>
    <lineage>
        <taxon>Eukaryota</taxon>
        <taxon>Fungi</taxon>
        <taxon>Dikarya</taxon>
        <taxon>Basidiomycota</taxon>
        <taxon>Agaricomycotina</taxon>
        <taxon>Agaricomycetes</taxon>
        <taxon>Agaricomycetidae</taxon>
        <taxon>Boletales</taxon>
        <taxon>Suillineae</taxon>
        <taxon>Suillaceae</taxon>
        <taxon>Suillus</taxon>
    </lineage>
</organism>
<gene>
    <name evidence="2" type="ORF">F5147DRAFT_775586</name>
</gene>
<dbReference type="InterPro" id="IPR006073">
    <property type="entry name" value="GTP-bd"/>
</dbReference>
<dbReference type="RefSeq" id="XP_041290825.1">
    <property type="nucleotide sequence ID" value="XM_041441747.1"/>
</dbReference>
<dbReference type="CDD" id="cd00882">
    <property type="entry name" value="Ras_like_GTPase"/>
    <property type="match status" value="1"/>
</dbReference>
<accession>A0A9P7F2N6</accession>